<dbReference type="GO" id="GO:0016705">
    <property type="term" value="F:oxidoreductase activity, acting on paired donors, with incorporation or reduction of molecular oxygen"/>
    <property type="evidence" value="ECO:0007669"/>
    <property type="project" value="InterPro"/>
</dbReference>
<evidence type="ECO:0000313" key="17">
    <source>
        <dbReference type="Proteomes" id="UP000243579"/>
    </source>
</evidence>
<feature type="binding site" evidence="14">
    <location>
        <position position="103"/>
    </location>
    <ligand>
        <name>substrate</name>
    </ligand>
</feature>
<comment type="caution">
    <text evidence="16">The sequence shown here is derived from an EMBL/GenBank/DDBJ whole genome shotgun (WGS) entry which is preliminary data.</text>
</comment>
<dbReference type="SUPFAM" id="SSF48264">
    <property type="entry name" value="Cytochrome P450"/>
    <property type="match status" value="1"/>
</dbReference>
<evidence type="ECO:0000256" key="1">
    <source>
        <dbReference type="ARBA" id="ARBA00001971"/>
    </source>
</evidence>
<evidence type="ECO:0000256" key="2">
    <source>
        <dbReference type="ARBA" id="ARBA00004586"/>
    </source>
</evidence>
<reference evidence="16 17" key="1">
    <citation type="journal article" date="2014" name="Genome Biol. Evol.">
        <title>The secreted proteins of Achlya hypogyna and Thraustotheca clavata identify the ancestral oomycete secretome and reveal gene acquisitions by horizontal gene transfer.</title>
        <authorList>
            <person name="Misner I."/>
            <person name="Blouin N."/>
            <person name="Leonard G."/>
            <person name="Richards T.A."/>
            <person name="Lane C.E."/>
        </authorList>
    </citation>
    <scope>NUCLEOTIDE SEQUENCE [LARGE SCALE GENOMIC DNA]</scope>
    <source>
        <strain evidence="16 17">ATCC 48635</strain>
    </source>
</reference>
<evidence type="ECO:0000313" key="16">
    <source>
        <dbReference type="EMBL" id="OQR89612.1"/>
    </source>
</evidence>
<keyword evidence="9 12" id="KW-0408">Iron</keyword>
<evidence type="ECO:0000256" key="11">
    <source>
        <dbReference type="ARBA" id="ARBA00023136"/>
    </source>
</evidence>
<evidence type="ECO:0000256" key="15">
    <source>
        <dbReference type="RuleBase" id="RU000461"/>
    </source>
</evidence>
<dbReference type="AlphaFoldDB" id="A0A1V9YV56"/>
<dbReference type="InterPro" id="IPR002403">
    <property type="entry name" value="Cyt_P450_E_grp-IV"/>
</dbReference>
<evidence type="ECO:0000256" key="6">
    <source>
        <dbReference type="ARBA" id="ARBA00022723"/>
    </source>
</evidence>
<protein>
    <submittedName>
        <fullName evidence="16">Cholesterol 7-alpha-monooxygenase-like</fullName>
    </submittedName>
</protein>
<evidence type="ECO:0000256" key="7">
    <source>
        <dbReference type="ARBA" id="ARBA00022824"/>
    </source>
</evidence>
<dbReference type="PIRSF" id="PIRSF000047">
    <property type="entry name" value="Cytochrome_CYPVIIA1"/>
    <property type="match status" value="1"/>
</dbReference>
<keyword evidence="8 15" id="KW-0560">Oxidoreductase</keyword>
<dbReference type="GO" id="GO:0005789">
    <property type="term" value="C:endoplasmic reticulum membrane"/>
    <property type="evidence" value="ECO:0007669"/>
    <property type="project" value="UniProtKB-SubCell"/>
</dbReference>
<comment type="subcellular location">
    <subcellularLocation>
        <location evidence="2 12">Endoplasmic reticulum membrane</location>
    </subcellularLocation>
</comment>
<feature type="binding site" evidence="14">
    <location>
        <position position="280"/>
    </location>
    <ligand>
        <name>substrate</name>
    </ligand>
</feature>
<comment type="cofactor">
    <cofactor evidence="1 12 13">
        <name>heme</name>
        <dbReference type="ChEBI" id="CHEBI:30413"/>
    </cofactor>
</comment>
<evidence type="ECO:0000256" key="10">
    <source>
        <dbReference type="ARBA" id="ARBA00023098"/>
    </source>
</evidence>
<accession>A0A1V9YV56</accession>
<dbReference type="InterPro" id="IPR017972">
    <property type="entry name" value="Cyt_P450_CS"/>
</dbReference>
<dbReference type="InterPro" id="IPR050529">
    <property type="entry name" value="CYP450_sterol_14alpha_dmase"/>
</dbReference>
<evidence type="ECO:0000256" key="3">
    <source>
        <dbReference type="ARBA" id="ARBA00004860"/>
    </source>
</evidence>
<dbReference type="InterPro" id="IPR001128">
    <property type="entry name" value="Cyt_P450"/>
</dbReference>
<evidence type="ECO:0000256" key="5">
    <source>
        <dbReference type="ARBA" id="ARBA00022617"/>
    </source>
</evidence>
<name>A0A1V9YV56_ACHHY</name>
<evidence type="ECO:0000256" key="8">
    <source>
        <dbReference type="ARBA" id="ARBA00023002"/>
    </source>
</evidence>
<dbReference type="EMBL" id="JNBR01000778">
    <property type="protein sequence ID" value="OQR89612.1"/>
    <property type="molecule type" value="Genomic_DNA"/>
</dbReference>
<dbReference type="GO" id="GO:0042632">
    <property type="term" value="P:cholesterol homeostasis"/>
    <property type="evidence" value="ECO:0007669"/>
    <property type="project" value="TreeGrafter"/>
</dbReference>
<evidence type="ECO:0000256" key="13">
    <source>
        <dbReference type="PIRSR" id="PIRSR000047-1"/>
    </source>
</evidence>
<dbReference type="PRINTS" id="PR00465">
    <property type="entry name" value="EP450IV"/>
</dbReference>
<dbReference type="PROSITE" id="PS00086">
    <property type="entry name" value="CYTOCHROME_P450"/>
    <property type="match status" value="1"/>
</dbReference>
<keyword evidence="7 12" id="KW-0256">Endoplasmic reticulum</keyword>
<evidence type="ECO:0000256" key="14">
    <source>
        <dbReference type="PIRSR" id="PIRSR000047-2"/>
    </source>
</evidence>
<keyword evidence="11 12" id="KW-0472">Membrane</keyword>
<organism evidence="16 17">
    <name type="scientific">Achlya hypogyna</name>
    <name type="common">Oomycete</name>
    <name type="synonym">Protoachlya hypogyna</name>
    <dbReference type="NCBI Taxonomy" id="1202772"/>
    <lineage>
        <taxon>Eukaryota</taxon>
        <taxon>Sar</taxon>
        <taxon>Stramenopiles</taxon>
        <taxon>Oomycota</taxon>
        <taxon>Saprolegniomycetes</taxon>
        <taxon>Saprolegniales</taxon>
        <taxon>Achlyaceae</taxon>
        <taxon>Achlya</taxon>
    </lineage>
</organism>
<keyword evidence="15 16" id="KW-0503">Monooxygenase</keyword>
<keyword evidence="10" id="KW-0443">Lipid metabolism</keyword>
<gene>
    <name evidence="16" type="ORF">ACHHYP_06179</name>
</gene>
<dbReference type="GO" id="GO:0005506">
    <property type="term" value="F:iron ion binding"/>
    <property type="evidence" value="ECO:0007669"/>
    <property type="project" value="InterPro"/>
</dbReference>
<dbReference type="STRING" id="1202772.A0A1V9YV56"/>
<evidence type="ECO:0000256" key="9">
    <source>
        <dbReference type="ARBA" id="ARBA00023004"/>
    </source>
</evidence>
<comment type="pathway">
    <text evidence="3">Lipid metabolism; bile acid biosynthesis.</text>
</comment>
<comment type="similarity">
    <text evidence="4 12 15">Belongs to the cytochrome P450 family.</text>
</comment>
<dbReference type="GO" id="GO:0008395">
    <property type="term" value="F:steroid hydroxylase activity"/>
    <property type="evidence" value="ECO:0007669"/>
    <property type="project" value="TreeGrafter"/>
</dbReference>
<dbReference type="Pfam" id="PF00067">
    <property type="entry name" value="p450"/>
    <property type="match status" value="1"/>
</dbReference>
<dbReference type="PANTHER" id="PTHR24304:SF4">
    <property type="entry name" value="CYTOCHROME P450"/>
    <property type="match status" value="1"/>
</dbReference>
<evidence type="ECO:0000256" key="12">
    <source>
        <dbReference type="PIRNR" id="PIRNR000047"/>
    </source>
</evidence>
<keyword evidence="6 12" id="KW-0479">Metal-binding</keyword>
<dbReference type="Gene3D" id="1.10.630.10">
    <property type="entry name" value="Cytochrome P450"/>
    <property type="match status" value="1"/>
</dbReference>
<dbReference type="GO" id="GO:0020037">
    <property type="term" value="F:heme binding"/>
    <property type="evidence" value="ECO:0007669"/>
    <property type="project" value="InterPro"/>
</dbReference>
<keyword evidence="5 12" id="KW-0349">Heme</keyword>
<feature type="binding site" evidence="14">
    <location>
        <position position="374"/>
    </location>
    <ligand>
        <name>substrate</name>
    </ligand>
</feature>
<keyword evidence="17" id="KW-1185">Reference proteome</keyword>
<dbReference type="PANTHER" id="PTHR24304">
    <property type="entry name" value="CYTOCHROME P450 FAMILY 7"/>
    <property type="match status" value="1"/>
</dbReference>
<feature type="binding site" description="axial binding residue" evidence="13">
    <location>
        <position position="421"/>
    </location>
    <ligand>
        <name>heme</name>
        <dbReference type="ChEBI" id="CHEBI:30413"/>
    </ligand>
    <ligandPart>
        <name>Fe</name>
        <dbReference type="ChEBI" id="CHEBI:18248"/>
    </ligandPart>
</feature>
<dbReference type="InterPro" id="IPR036396">
    <property type="entry name" value="Cyt_P450_sf"/>
</dbReference>
<dbReference type="InterPro" id="IPR024204">
    <property type="entry name" value="Cyt_P450_CYP7A1-type"/>
</dbReference>
<evidence type="ECO:0000256" key="4">
    <source>
        <dbReference type="ARBA" id="ARBA00010617"/>
    </source>
</evidence>
<dbReference type="GO" id="GO:0006629">
    <property type="term" value="P:lipid metabolic process"/>
    <property type="evidence" value="ECO:0007669"/>
    <property type="project" value="UniProtKB-KW"/>
</dbReference>
<dbReference type="OrthoDB" id="67904at2759"/>
<dbReference type="Proteomes" id="UP000243579">
    <property type="component" value="Unassembled WGS sequence"/>
</dbReference>
<proteinExistence type="inferred from homology"/>
<sequence>MLDTTAVLLATVLGLGFLLYSWPRPTRSVPRVSYWVPFVGSSMAFSKDPVGFLNACKAAYGSVFEVLLAGQRMTFITAPNHYATILKAKTLSHKPIFSEIEQRAFGETPEWAVFRENASTTHAELQRFMKSPAPHLANRSAVAALVERTFERQRLVLAGLEPNKMHRVSLLTFVEHAIFASGTRVMLGDALAAAHPTLPADFLAFDAAFPLLVAGCIPSAFLAKGIEGRERLVAALQAAPLTDSAALIQVRDEVLRALPEVQDADRARTHVEILWAASANSIPTTFWALFHLLRNPMALTAVRAEIAAHLPLCSLTGSVVEPWTQEMLQQCVLLESAVDESLRLAASSMLVRVAVEPTDLVLNEKTYHFNKGDRVAIFPSLGHFDPEIFPNPTEFQLDRFVAATKAQLEAFKPFGMGATMCPGRYFAKNQVKMFVALTLQHLHDLRIVPGYAAPTLDPSRLGLGVIPPADRAIEVEFRV</sequence>